<evidence type="ECO:0000313" key="2">
    <source>
        <dbReference type="EMBL" id="ETR71545.1"/>
    </source>
</evidence>
<name>A0A1V1PA33_9BACT</name>
<comment type="caution">
    <text evidence="2">The sequence shown here is derived from an EMBL/GenBank/DDBJ whole genome shotgun (WGS) entry which is preliminary data.</text>
</comment>
<evidence type="ECO:0008006" key="4">
    <source>
        <dbReference type="Google" id="ProtNLM"/>
    </source>
</evidence>
<feature type="coiled-coil region" evidence="1">
    <location>
        <begin position="441"/>
        <end position="468"/>
    </location>
</feature>
<accession>A0A1V1PA33</accession>
<proteinExistence type="predicted"/>
<gene>
    <name evidence="2" type="ORF">OMM_02415</name>
</gene>
<protein>
    <recommendedName>
        <fullName evidence="4">ATPase domain protein, prokaryote domain protein</fullName>
    </recommendedName>
</protein>
<dbReference type="Gene3D" id="3.40.50.300">
    <property type="entry name" value="P-loop containing nucleotide triphosphate hydrolases"/>
    <property type="match status" value="1"/>
</dbReference>
<dbReference type="InterPro" id="IPR027417">
    <property type="entry name" value="P-loop_NTPase"/>
</dbReference>
<organism evidence="2 3">
    <name type="scientific">Candidatus Magnetoglobus multicellularis str. Araruama</name>
    <dbReference type="NCBI Taxonomy" id="890399"/>
    <lineage>
        <taxon>Bacteria</taxon>
        <taxon>Pseudomonadati</taxon>
        <taxon>Thermodesulfobacteriota</taxon>
        <taxon>Desulfobacteria</taxon>
        <taxon>Desulfobacterales</taxon>
        <taxon>Desulfobacteraceae</taxon>
        <taxon>Candidatus Magnetoglobus</taxon>
    </lineage>
</organism>
<reference evidence="3" key="1">
    <citation type="submission" date="2012-11" db="EMBL/GenBank/DDBJ databases">
        <authorList>
            <person name="Lucero-Rivera Y.E."/>
            <person name="Tovar-Ramirez D."/>
        </authorList>
    </citation>
    <scope>NUCLEOTIDE SEQUENCE [LARGE SCALE GENOMIC DNA]</scope>
    <source>
        <strain evidence="3">Araruama</strain>
    </source>
</reference>
<dbReference type="Proteomes" id="UP000189670">
    <property type="component" value="Unassembled WGS sequence"/>
</dbReference>
<sequence length="600" mass="70132">MLRLDKNNRWEIDSIEFAIKERVGKPENFIGRIKELEFLYTWADNIRNEVSRSIAFLGRRKIGKSLILERLYNIIYSENMGLIPFYYELTEGTRSGKEFYHDFITRFYMQIVGYYTRDISLIREAVDTQTDVKMERLVKHVQKCSIPHKAKIEDRLYNSIDTMKTNKPLYEYVIAATAAPRSFATIPDVQEKIVQMIDEFQYLNMYIDAGDEDKPCKAYMSTAEMKVAPLLITGSLMGVVSEELMRWLPQRFYEVMVPKMDIDESIAMTLNYSSIYGQPVTREVAQYIVHITNNVPGRIVELLTPNIHKSLIRTIRDADQALNFEVNMGNIKKDWDEYLNLAMNAVNDINMRQITFFLCKHEGKWFYPIELKQALSLQLDDKKLREELTLLHKYDLIEMSGGKYGGVFDRTLKKVLMTNYGDILQLPEKDFDAYFRNDSLLDYLKERIKQLELSLEEAHKLRSKLKILQGNHNHLKGHYYEHEVLLSLIKSIIDKNGGLTDGISVTDFSYKLRFFLETQNEIDIILESKHVVIMAECKNYAPENIYKITQKMVENFADKARQLAKDQFHHKDLRLGYFSKHGFVEKMTPVFDRLGIVAGS</sequence>
<dbReference type="EMBL" id="ATBP01000255">
    <property type="protein sequence ID" value="ETR71545.1"/>
    <property type="molecule type" value="Genomic_DNA"/>
</dbReference>
<keyword evidence="1" id="KW-0175">Coiled coil</keyword>
<dbReference type="SUPFAM" id="SSF52540">
    <property type="entry name" value="P-loop containing nucleoside triphosphate hydrolases"/>
    <property type="match status" value="1"/>
</dbReference>
<evidence type="ECO:0000313" key="3">
    <source>
        <dbReference type="Proteomes" id="UP000189670"/>
    </source>
</evidence>
<dbReference type="AlphaFoldDB" id="A0A1V1PA33"/>
<evidence type="ECO:0000256" key="1">
    <source>
        <dbReference type="SAM" id="Coils"/>
    </source>
</evidence>